<feature type="region of interest" description="Disordered" evidence="1">
    <location>
        <begin position="28"/>
        <end position="70"/>
    </location>
</feature>
<gene>
    <name evidence="2" type="ORF">AYI69_g5396</name>
</gene>
<keyword evidence="3" id="KW-1185">Reference proteome</keyword>
<dbReference type="AlphaFoldDB" id="A0A1R1Y6K8"/>
<dbReference type="EMBL" id="LSSM01002257">
    <property type="protein sequence ID" value="OMJ22445.1"/>
    <property type="molecule type" value="Genomic_DNA"/>
</dbReference>
<evidence type="ECO:0000256" key="1">
    <source>
        <dbReference type="SAM" id="MobiDB-lite"/>
    </source>
</evidence>
<reference evidence="3" key="1">
    <citation type="submission" date="2017-01" db="EMBL/GenBank/DDBJ databases">
        <authorList>
            <person name="Wang Y."/>
            <person name="White M."/>
            <person name="Kvist S."/>
            <person name="Moncalvo J.-M."/>
        </authorList>
    </citation>
    <scope>NUCLEOTIDE SEQUENCE [LARGE SCALE GENOMIC DNA]</scope>
    <source>
        <strain evidence="3">ID-206-W2</strain>
    </source>
</reference>
<dbReference type="Proteomes" id="UP000187429">
    <property type="component" value="Unassembled WGS sequence"/>
</dbReference>
<proteinExistence type="predicted"/>
<accession>A0A1R1Y6K8</accession>
<name>A0A1R1Y6K8_9FUNG</name>
<evidence type="ECO:0000313" key="3">
    <source>
        <dbReference type="Proteomes" id="UP000187429"/>
    </source>
</evidence>
<comment type="caution">
    <text evidence="2">The sequence shown here is derived from an EMBL/GenBank/DDBJ whole genome shotgun (WGS) entry which is preliminary data.</text>
</comment>
<organism evidence="2 3">
    <name type="scientific">Smittium culicis</name>
    <dbReference type="NCBI Taxonomy" id="133412"/>
    <lineage>
        <taxon>Eukaryota</taxon>
        <taxon>Fungi</taxon>
        <taxon>Fungi incertae sedis</taxon>
        <taxon>Zoopagomycota</taxon>
        <taxon>Kickxellomycotina</taxon>
        <taxon>Harpellomycetes</taxon>
        <taxon>Harpellales</taxon>
        <taxon>Legeriomycetaceae</taxon>
        <taxon>Smittium</taxon>
    </lineage>
</organism>
<protein>
    <submittedName>
        <fullName evidence="2">Uncharacterized protein</fullName>
    </submittedName>
</protein>
<sequence length="70" mass="7904">MSRLNIVTLKAKVWELELRIYYKPKFEKSKKNSARGLPASQKKTPNPPPYAANATSGGPHSQGRGRFEFE</sequence>
<evidence type="ECO:0000313" key="2">
    <source>
        <dbReference type="EMBL" id="OMJ22445.1"/>
    </source>
</evidence>